<accession>A0A2P2K9X2</accession>
<proteinExistence type="predicted"/>
<name>A0A2P2K9X2_RHIMU</name>
<sequence length="113" mass="13273">MILGTLAYSRRSGIHRPEGIIYMLSWVLSLDFPVPEGAACSVVSIFKLTRLFLYKYEGKMYNIHLSFPCLFIHMPSTTMQRYLHPAFQVNDSHLKQHHPRNQRRRRAIKIQIS</sequence>
<dbReference type="EMBL" id="GGEC01022076">
    <property type="protein sequence ID" value="MBX02560.1"/>
    <property type="molecule type" value="Transcribed_RNA"/>
</dbReference>
<protein>
    <submittedName>
        <fullName evidence="1">Mediator of RNA polymerase II transcription subunit 23 isoform X1</fullName>
    </submittedName>
</protein>
<evidence type="ECO:0000313" key="1">
    <source>
        <dbReference type="EMBL" id="MBX02560.1"/>
    </source>
</evidence>
<dbReference type="AlphaFoldDB" id="A0A2P2K9X2"/>
<organism evidence="1">
    <name type="scientific">Rhizophora mucronata</name>
    <name type="common">Asiatic mangrove</name>
    <dbReference type="NCBI Taxonomy" id="61149"/>
    <lineage>
        <taxon>Eukaryota</taxon>
        <taxon>Viridiplantae</taxon>
        <taxon>Streptophyta</taxon>
        <taxon>Embryophyta</taxon>
        <taxon>Tracheophyta</taxon>
        <taxon>Spermatophyta</taxon>
        <taxon>Magnoliopsida</taxon>
        <taxon>eudicotyledons</taxon>
        <taxon>Gunneridae</taxon>
        <taxon>Pentapetalae</taxon>
        <taxon>rosids</taxon>
        <taxon>fabids</taxon>
        <taxon>Malpighiales</taxon>
        <taxon>Rhizophoraceae</taxon>
        <taxon>Rhizophora</taxon>
    </lineage>
</organism>
<reference evidence="1" key="1">
    <citation type="submission" date="2018-02" db="EMBL/GenBank/DDBJ databases">
        <title>Rhizophora mucronata_Transcriptome.</title>
        <authorList>
            <person name="Meera S.P."/>
            <person name="Sreeshan A."/>
            <person name="Augustine A."/>
        </authorList>
    </citation>
    <scope>NUCLEOTIDE SEQUENCE</scope>
    <source>
        <tissue evidence="1">Leaf</tissue>
    </source>
</reference>